<feature type="region of interest" description="Disordered" evidence="1">
    <location>
        <begin position="1"/>
        <end position="55"/>
    </location>
</feature>
<dbReference type="EMBL" id="KN818285">
    <property type="protein sequence ID" value="KIL61340.1"/>
    <property type="molecule type" value="Genomic_DNA"/>
</dbReference>
<sequence length="467" mass="51727">MEPRKKRKVIPISGPDGFQKSPTKPKKISVPQFASAFTPSDHTSAKSPFKAPRSSLDHQLRNANAASPRLADVHHTREAVFAITHATTSAGPSSISTCRDPFNAYKDMSLSKRTIHHGSRTLEEQGHPLYRASHTQPALKKLKAPDLTSILQDHGMPTKPITSMKRITSPPRLPMTGDQNKHAKHDLKTLSTTSIAKATDLSTESGNAELGSILLYDQHPEIIHGDADRSEARRGLNFSPRKKRYGQQSGPQFVRNGLAARASQLLSKTRTSLTLWQREMEAQTSSFPDEDPILLSYLKPDLRLEVIEIIHSPTSHRPSRSGNITNPQTPCFAIALCRVLQSPCSSSTTSNIGLSFHTSYHTLVKVIFSNAFSVSPRSIVRNAVLFKDGIEVLVWRPWHEVKVSSPHDGMEEKAALAIDETYYNDQRMPASFPMSLTTSFSSSKEDSSGFRIAEKVLMCSRFVLVCQ</sequence>
<dbReference type="OrthoDB" id="3215163at2759"/>
<proteinExistence type="predicted"/>
<dbReference type="HOGENOM" id="CLU_667424_0_0_1"/>
<organism evidence="2 3">
    <name type="scientific">Amanita muscaria (strain Koide BX008)</name>
    <dbReference type="NCBI Taxonomy" id="946122"/>
    <lineage>
        <taxon>Eukaryota</taxon>
        <taxon>Fungi</taxon>
        <taxon>Dikarya</taxon>
        <taxon>Basidiomycota</taxon>
        <taxon>Agaricomycotina</taxon>
        <taxon>Agaricomycetes</taxon>
        <taxon>Agaricomycetidae</taxon>
        <taxon>Agaricales</taxon>
        <taxon>Pluteineae</taxon>
        <taxon>Amanitaceae</taxon>
        <taxon>Amanita</taxon>
    </lineage>
</organism>
<dbReference type="InParanoid" id="A0A0C2SE57"/>
<evidence type="ECO:0000313" key="2">
    <source>
        <dbReference type="EMBL" id="KIL61340.1"/>
    </source>
</evidence>
<gene>
    <name evidence="2" type="ORF">M378DRAFT_13532</name>
</gene>
<protein>
    <submittedName>
        <fullName evidence="2">Uncharacterized protein</fullName>
    </submittedName>
</protein>
<evidence type="ECO:0000256" key="1">
    <source>
        <dbReference type="SAM" id="MobiDB-lite"/>
    </source>
</evidence>
<feature type="compositionally biased region" description="Polar residues" evidence="1">
    <location>
        <begin position="35"/>
        <end position="46"/>
    </location>
</feature>
<keyword evidence="3" id="KW-1185">Reference proteome</keyword>
<name>A0A0C2SE57_AMAMK</name>
<dbReference type="AlphaFoldDB" id="A0A0C2SE57"/>
<reference evidence="2 3" key="1">
    <citation type="submission" date="2014-04" db="EMBL/GenBank/DDBJ databases">
        <title>Evolutionary Origins and Diversification of the Mycorrhizal Mutualists.</title>
        <authorList>
            <consortium name="DOE Joint Genome Institute"/>
            <consortium name="Mycorrhizal Genomics Consortium"/>
            <person name="Kohler A."/>
            <person name="Kuo A."/>
            <person name="Nagy L.G."/>
            <person name="Floudas D."/>
            <person name="Copeland A."/>
            <person name="Barry K.W."/>
            <person name="Cichocki N."/>
            <person name="Veneault-Fourrey C."/>
            <person name="LaButti K."/>
            <person name="Lindquist E.A."/>
            <person name="Lipzen A."/>
            <person name="Lundell T."/>
            <person name="Morin E."/>
            <person name="Murat C."/>
            <person name="Riley R."/>
            <person name="Ohm R."/>
            <person name="Sun H."/>
            <person name="Tunlid A."/>
            <person name="Henrissat B."/>
            <person name="Grigoriev I.V."/>
            <person name="Hibbett D.S."/>
            <person name="Martin F."/>
        </authorList>
    </citation>
    <scope>NUCLEOTIDE SEQUENCE [LARGE SCALE GENOMIC DNA]</scope>
    <source>
        <strain evidence="2 3">Koide BX008</strain>
    </source>
</reference>
<accession>A0A0C2SE57</accession>
<feature type="region of interest" description="Disordered" evidence="1">
    <location>
        <begin position="151"/>
        <end position="180"/>
    </location>
</feature>
<dbReference type="STRING" id="946122.A0A0C2SE57"/>
<dbReference type="Proteomes" id="UP000054549">
    <property type="component" value="Unassembled WGS sequence"/>
</dbReference>
<evidence type="ECO:0000313" key="3">
    <source>
        <dbReference type="Proteomes" id="UP000054549"/>
    </source>
</evidence>